<sequence length="160" mass="17424">MKKVYAFLLAMAAMAGSHAVAADLQSWNGTAPQSTASLKAPVRIINLWATWCGPCRKEMPEMSAWYKKQKKGSVDMVGIALDSSDNIGKFLKQTPVSYPIWRYAGKDSRGFMKEFGNTVGGLPFTVVEAPKCGYKQAVLGEVTAKKLDEVLKAAQTKCGR</sequence>
<evidence type="ECO:0000256" key="1">
    <source>
        <dbReference type="ARBA" id="ARBA00004196"/>
    </source>
</evidence>
<gene>
    <name evidence="7" type="primary">stoA</name>
    <name evidence="7" type="ORF">NCTC12229_01323</name>
</gene>
<dbReference type="GO" id="GO:0030313">
    <property type="term" value="C:cell envelope"/>
    <property type="evidence" value="ECO:0007669"/>
    <property type="project" value="UniProtKB-SubCell"/>
</dbReference>
<dbReference type="InterPro" id="IPR050553">
    <property type="entry name" value="Thioredoxin_ResA/DsbE_sf"/>
</dbReference>
<reference evidence="7 8" key="1">
    <citation type="submission" date="2018-06" db="EMBL/GenBank/DDBJ databases">
        <authorList>
            <consortium name="Pathogen Informatics"/>
            <person name="Doyle S."/>
        </authorList>
    </citation>
    <scope>NUCLEOTIDE SEQUENCE [LARGE SCALE GENOMIC DNA]</scope>
    <source>
        <strain evidence="7 8">NCTC12229</strain>
    </source>
</reference>
<evidence type="ECO:0000259" key="6">
    <source>
        <dbReference type="PROSITE" id="PS51352"/>
    </source>
</evidence>
<dbReference type="RefSeq" id="WP_115134056.1">
    <property type="nucleotide sequence ID" value="NZ_UGRS01000002.1"/>
</dbReference>
<evidence type="ECO:0000256" key="2">
    <source>
        <dbReference type="ARBA" id="ARBA00022748"/>
    </source>
</evidence>
<dbReference type="GO" id="GO:0016209">
    <property type="term" value="F:antioxidant activity"/>
    <property type="evidence" value="ECO:0007669"/>
    <property type="project" value="InterPro"/>
</dbReference>
<dbReference type="PROSITE" id="PS00194">
    <property type="entry name" value="THIOREDOXIN_1"/>
    <property type="match status" value="1"/>
</dbReference>
<keyword evidence="3" id="KW-1015">Disulfide bond</keyword>
<dbReference type="GO" id="GO:0015036">
    <property type="term" value="F:disulfide oxidoreductase activity"/>
    <property type="evidence" value="ECO:0007669"/>
    <property type="project" value="UniProtKB-ARBA"/>
</dbReference>
<dbReference type="PANTHER" id="PTHR42852">
    <property type="entry name" value="THIOL:DISULFIDE INTERCHANGE PROTEIN DSBE"/>
    <property type="match status" value="1"/>
</dbReference>
<dbReference type="PANTHER" id="PTHR42852:SF6">
    <property type="entry name" value="THIOL:DISULFIDE INTERCHANGE PROTEIN DSBE"/>
    <property type="match status" value="1"/>
</dbReference>
<comment type="subcellular location">
    <subcellularLocation>
        <location evidence="1">Cell envelope</location>
    </subcellularLocation>
</comment>
<dbReference type="InterPro" id="IPR000866">
    <property type="entry name" value="AhpC/TSA"/>
</dbReference>
<protein>
    <submittedName>
        <fullName evidence="7">Thioredoxin</fullName>
    </submittedName>
</protein>
<dbReference type="InterPro" id="IPR013766">
    <property type="entry name" value="Thioredoxin_domain"/>
</dbReference>
<dbReference type="PROSITE" id="PS51352">
    <property type="entry name" value="THIOREDOXIN_2"/>
    <property type="match status" value="1"/>
</dbReference>
<feature type="domain" description="Thioredoxin" evidence="6">
    <location>
        <begin position="13"/>
        <end position="156"/>
    </location>
</feature>
<dbReference type="InterPro" id="IPR036249">
    <property type="entry name" value="Thioredoxin-like_sf"/>
</dbReference>
<dbReference type="OrthoDB" id="9811352at2"/>
<keyword evidence="5" id="KW-0732">Signal</keyword>
<evidence type="ECO:0000256" key="5">
    <source>
        <dbReference type="SAM" id="SignalP"/>
    </source>
</evidence>
<dbReference type="EMBL" id="UGRS01000002">
    <property type="protein sequence ID" value="SUA43847.1"/>
    <property type="molecule type" value="Genomic_DNA"/>
</dbReference>
<dbReference type="Pfam" id="PF00578">
    <property type="entry name" value="AhpC-TSA"/>
    <property type="match status" value="1"/>
</dbReference>
<dbReference type="Gene3D" id="3.40.30.10">
    <property type="entry name" value="Glutaredoxin"/>
    <property type="match status" value="1"/>
</dbReference>
<dbReference type="CDD" id="cd02966">
    <property type="entry name" value="TlpA_like_family"/>
    <property type="match status" value="1"/>
</dbReference>
<feature type="chain" id="PRO_5016980002" evidence="5">
    <location>
        <begin position="22"/>
        <end position="160"/>
    </location>
</feature>
<dbReference type="AlphaFoldDB" id="A0A378WSX1"/>
<evidence type="ECO:0000313" key="7">
    <source>
        <dbReference type="EMBL" id="SUA43847.1"/>
    </source>
</evidence>
<dbReference type="SUPFAM" id="SSF52833">
    <property type="entry name" value="Thioredoxin-like"/>
    <property type="match status" value="1"/>
</dbReference>
<evidence type="ECO:0000256" key="4">
    <source>
        <dbReference type="ARBA" id="ARBA00023284"/>
    </source>
</evidence>
<keyword evidence="4" id="KW-0676">Redox-active center</keyword>
<dbReference type="InterPro" id="IPR017937">
    <property type="entry name" value="Thioredoxin_CS"/>
</dbReference>
<evidence type="ECO:0000313" key="8">
    <source>
        <dbReference type="Proteomes" id="UP000254055"/>
    </source>
</evidence>
<evidence type="ECO:0000256" key="3">
    <source>
        <dbReference type="ARBA" id="ARBA00023157"/>
    </source>
</evidence>
<accession>A0A378WSX1</accession>
<dbReference type="Proteomes" id="UP000254055">
    <property type="component" value="Unassembled WGS sequence"/>
</dbReference>
<proteinExistence type="predicted"/>
<feature type="signal peptide" evidence="5">
    <location>
        <begin position="1"/>
        <end position="21"/>
    </location>
</feature>
<dbReference type="GO" id="GO:0017004">
    <property type="term" value="P:cytochrome complex assembly"/>
    <property type="evidence" value="ECO:0007669"/>
    <property type="project" value="UniProtKB-KW"/>
</dbReference>
<organism evidence="7 8">
    <name type="scientific">Neisseria zoodegmatis</name>
    <dbReference type="NCBI Taxonomy" id="326523"/>
    <lineage>
        <taxon>Bacteria</taxon>
        <taxon>Pseudomonadati</taxon>
        <taxon>Pseudomonadota</taxon>
        <taxon>Betaproteobacteria</taxon>
        <taxon>Neisseriales</taxon>
        <taxon>Neisseriaceae</taxon>
        <taxon>Neisseria</taxon>
    </lineage>
</organism>
<name>A0A378WSX1_9NEIS</name>
<keyword evidence="2" id="KW-0201">Cytochrome c-type biogenesis</keyword>